<gene>
    <name evidence="2" type="ORF">GCM10023235_42540</name>
</gene>
<feature type="region of interest" description="Disordered" evidence="1">
    <location>
        <begin position="1"/>
        <end position="60"/>
    </location>
</feature>
<comment type="caution">
    <text evidence="2">The sequence shown here is derived from an EMBL/GenBank/DDBJ whole genome shotgun (WGS) entry which is preliminary data.</text>
</comment>
<dbReference type="Gene3D" id="1.10.287.1060">
    <property type="entry name" value="ESAT-6-like"/>
    <property type="match status" value="1"/>
</dbReference>
<evidence type="ECO:0000256" key="1">
    <source>
        <dbReference type="SAM" id="MobiDB-lite"/>
    </source>
</evidence>
<protein>
    <recommendedName>
        <fullName evidence="4">Excreted virulence factor EspC (Type VII ESX diderm)</fullName>
    </recommendedName>
</protein>
<proteinExistence type="predicted"/>
<organism evidence="2 3">
    <name type="scientific">Kitasatospora terrestris</name>
    <dbReference type="NCBI Taxonomy" id="258051"/>
    <lineage>
        <taxon>Bacteria</taxon>
        <taxon>Bacillati</taxon>
        <taxon>Actinomycetota</taxon>
        <taxon>Actinomycetes</taxon>
        <taxon>Kitasatosporales</taxon>
        <taxon>Streptomycetaceae</taxon>
        <taxon>Kitasatospora</taxon>
    </lineage>
</organism>
<evidence type="ECO:0008006" key="4">
    <source>
        <dbReference type="Google" id="ProtNLM"/>
    </source>
</evidence>
<accession>A0ABP9DXD6</accession>
<keyword evidence="3" id="KW-1185">Reference proteome</keyword>
<dbReference type="SUPFAM" id="SSF140453">
    <property type="entry name" value="EsxAB dimer-like"/>
    <property type="match status" value="1"/>
</dbReference>
<evidence type="ECO:0000313" key="2">
    <source>
        <dbReference type="EMBL" id="GAA4860123.1"/>
    </source>
</evidence>
<dbReference type="InterPro" id="IPR036689">
    <property type="entry name" value="ESAT-6-like_sf"/>
</dbReference>
<evidence type="ECO:0000313" key="3">
    <source>
        <dbReference type="Proteomes" id="UP001501752"/>
    </source>
</evidence>
<sequence length="112" mass="11748">MRPVDPGGSGGTGFRVMPDELDGAGNTARSTAEQVPNETSGVLAASDTAEGGLRGFLTGSELNSCTDEWKRLLDELSKEMDRQGDNLKRTAANYRKSEQEASRGLSGAGAGR</sequence>
<dbReference type="EMBL" id="BAABIS010000001">
    <property type="protein sequence ID" value="GAA4860123.1"/>
    <property type="molecule type" value="Genomic_DNA"/>
</dbReference>
<dbReference type="Proteomes" id="UP001501752">
    <property type="component" value="Unassembled WGS sequence"/>
</dbReference>
<feature type="region of interest" description="Disordered" evidence="1">
    <location>
        <begin position="79"/>
        <end position="112"/>
    </location>
</feature>
<feature type="compositionally biased region" description="Polar residues" evidence="1">
    <location>
        <begin position="27"/>
        <end position="40"/>
    </location>
</feature>
<name>A0ABP9DXD6_9ACTN</name>
<feature type="compositionally biased region" description="Basic and acidic residues" evidence="1">
    <location>
        <begin position="79"/>
        <end position="88"/>
    </location>
</feature>
<reference evidence="3" key="1">
    <citation type="journal article" date="2019" name="Int. J. Syst. Evol. Microbiol.">
        <title>The Global Catalogue of Microorganisms (GCM) 10K type strain sequencing project: providing services to taxonomists for standard genome sequencing and annotation.</title>
        <authorList>
            <consortium name="The Broad Institute Genomics Platform"/>
            <consortium name="The Broad Institute Genome Sequencing Center for Infectious Disease"/>
            <person name="Wu L."/>
            <person name="Ma J."/>
        </authorList>
    </citation>
    <scope>NUCLEOTIDE SEQUENCE [LARGE SCALE GENOMIC DNA]</scope>
    <source>
        <strain evidence="3">JCM 13006</strain>
    </source>
</reference>